<keyword evidence="11" id="KW-0807">Transducer</keyword>
<evidence type="ECO:0000256" key="4">
    <source>
        <dbReference type="ARBA" id="ARBA00022692"/>
    </source>
</evidence>
<evidence type="ECO:0000256" key="12">
    <source>
        <dbReference type="SAM" id="MobiDB-lite"/>
    </source>
</evidence>
<keyword evidence="4 13" id="KW-0812">Transmembrane</keyword>
<dbReference type="GeneTree" id="ENSGT00940000164851"/>
<dbReference type="Pfam" id="PF01825">
    <property type="entry name" value="GPS"/>
    <property type="match status" value="1"/>
</dbReference>
<dbReference type="InterPro" id="IPR057244">
    <property type="entry name" value="GAIN_B"/>
</dbReference>
<evidence type="ECO:0000313" key="15">
    <source>
        <dbReference type="Ensembl" id="ENSHCOP00000016567.1"/>
    </source>
</evidence>
<dbReference type="SMART" id="SM00303">
    <property type="entry name" value="GPS"/>
    <property type="match status" value="1"/>
</dbReference>
<protein>
    <submittedName>
        <fullName evidence="15">Adhesion G-protein coupled receptor G2-like</fullName>
    </submittedName>
</protein>
<evidence type="ECO:0000256" key="8">
    <source>
        <dbReference type="ARBA" id="ARBA00023157"/>
    </source>
</evidence>
<sequence length="695" mass="73853">MKFSTGSSWTNADLTVIRVNKPSSQIPKVIHLLLLFTGLASWTEPSTTPPHVTSEHYLVDIAIKVTGPAKNESEIASWLQDVFQNNLGSCVFSHTETTALPPPFQTTSANSSAGTTTTTINETHGTNTTAATFNNTLQSNTTAAATTALPNTTAATTILQNDTTVATTTLQNNPTAATTPLPNSDTTTATSTVQIFGTAAATTLAKSDSTGAIATVATTSDAGSNTTRIIRTKRAENKPNSNNAHFIQKNMLRNTDGLIQGVDVSCAKKTEIRKTNCSAVLVLRQKVSPCCILQTICAANPTSSDIRAVPKRTNLLSPLNDTCNSDHLDEKSCVYTPNANNSKCEDSAFAAPPCATATPNVTTAQPNTASSNTTSFPHVSTVSPNNDTESQANALLELSANVSRLNSSQVDQLVSQLEDLLSGPNISLALANTTVHIVSNLLDAPAETLASSYSRIISMVDTVGLKLVLEAETETLLSPALALSVKAVDGRNFQQVLFSISDPSNAQVRVDPKFPRIVRNNSSIPQGSITLPASLTQNLTSEEQQMASRVHFNFYQKSSVFQDASLGKRRLNSGILGASLANLTVAGLREQVVISLRNVEPIPANYVATCVFWDFALNERSGGWNTNGCYVHNSTDEVTVCGCDHLTSFSILLDLAREPLTSRANATILTFITYIGCGISAIFLALTLLTYLAFG</sequence>
<reference evidence="15" key="2">
    <citation type="submission" date="2025-09" db="UniProtKB">
        <authorList>
            <consortium name="Ensembl"/>
        </authorList>
    </citation>
    <scope>IDENTIFICATION</scope>
</reference>
<reference evidence="15" key="1">
    <citation type="submission" date="2025-08" db="UniProtKB">
        <authorList>
            <consortium name="Ensembl"/>
        </authorList>
    </citation>
    <scope>IDENTIFICATION</scope>
</reference>
<keyword evidence="6" id="KW-0297">G-protein coupled receptor</keyword>
<dbReference type="GO" id="GO:0007189">
    <property type="term" value="P:adenylate cyclase-activating G protein-coupled receptor signaling pathway"/>
    <property type="evidence" value="ECO:0007669"/>
    <property type="project" value="TreeGrafter"/>
</dbReference>
<dbReference type="PANTHER" id="PTHR12011:SF264">
    <property type="entry name" value="ADHESION G-PROTEIN COUPLED RECEPTOR G2"/>
    <property type="match status" value="1"/>
</dbReference>
<proteinExistence type="inferred from homology"/>
<evidence type="ECO:0000256" key="5">
    <source>
        <dbReference type="ARBA" id="ARBA00022989"/>
    </source>
</evidence>
<feature type="transmembrane region" description="Helical" evidence="13">
    <location>
        <begin position="671"/>
        <end position="694"/>
    </location>
</feature>
<comment type="similarity">
    <text evidence="2">Belongs to the G-protein coupled receptor 2 family. Adhesion G-protein coupled receptor (ADGR) subfamily.</text>
</comment>
<dbReference type="FunFam" id="2.60.220.50:FF:000003">
    <property type="entry name" value="adhesion G-protein coupled receptor G2 isoform X2"/>
    <property type="match status" value="1"/>
</dbReference>
<keyword evidence="3" id="KW-1003">Cell membrane</keyword>
<dbReference type="AlphaFoldDB" id="A0A3Q2YSQ5"/>
<dbReference type="Proteomes" id="UP000264820">
    <property type="component" value="Unplaced"/>
</dbReference>
<evidence type="ECO:0000313" key="16">
    <source>
        <dbReference type="Proteomes" id="UP000264820"/>
    </source>
</evidence>
<keyword evidence="8" id="KW-1015">Disulfide bond</keyword>
<dbReference type="InterPro" id="IPR000203">
    <property type="entry name" value="GPS"/>
</dbReference>
<dbReference type="InterPro" id="IPR046338">
    <property type="entry name" value="GAIN_dom_sf"/>
</dbReference>
<dbReference type="PROSITE" id="PS50221">
    <property type="entry name" value="GAIN_B"/>
    <property type="match status" value="1"/>
</dbReference>
<keyword evidence="5 13" id="KW-1133">Transmembrane helix</keyword>
<evidence type="ECO:0000256" key="13">
    <source>
        <dbReference type="SAM" id="Phobius"/>
    </source>
</evidence>
<accession>A0A3Q2YSQ5</accession>
<feature type="region of interest" description="Disordered" evidence="12">
    <location>
        <begin position="365"/>
        <end position="387"/>
    </location>
</feature>
<evidence type="ECO:0000256" key="9">
    <source>
        <dbReference type="ARBA" id="ARBA00023170"/>
    </source>
</evidence>
<dbReference type="GO" id="GO:0004930">
    <property type="term" value="F:G protein-coupled receptor activity"/>
    <property type="evidence" value="ECO:0007669"/>
    <property type="project" value="TreeGrafter"/>
</dbReference>
<evidence type="ECO:0000256" key="1">
    <source>
        <dbReference type="ARBA" id="ARBA00004651"/>
    </source>
</evidence>
<keyword evidence="16" id="KW-1185">Reference proteome</keyword>
<evidence type="ECO:0000256" key="10">
    <source>
        <dbReference type="ARBA" id="ARBA00023180"/>
    </source>
</evidence>
<feature type="domain" description="GAIN-B" evidence="14">
    <location>
        <begin position="495"/>
        <end position="659"/>
    </location>
</feature>
<evidence type="ECO:0000256" key="3">
    <source>
        <dbReference type="ARBA" id="ARBA00022475"/>
    </source>
</evidence>
<evidence type="ECO:0000259" key="14">
    <source>
        <dbReference type="PROSITE" id="PS50221"/>
    </source>
</evidence>
<dbReference type="PANTHER" id="PTHR12011">
    <property type="entry name" value="ADHESION G-PROTEIN COUPLED RECEPTOR"/>
    <property type="match status" value="1"/>
</dbReference>
<keyword evidence="7 13" id="KW-0472">Membrane</keyword>
<name>A0A3Q2YSQ5_HIPCM</name>
<keyword evidence="9" id="KW-0675">Receptor</keyword>
<dbReference type="Pfam" id="PF26574">
    <property type="entry name" value="GAIN_ADGRG2"/>
    <property type="match status" value="1"/>
</dbReference>
<evidence type="ECO:0000256" key="2">
    <source>
        <dbReference type="ARBA" id="ARBA00007343"/>
    </source>
</evidence>
<dbReference type="Ensembl" id="ENSHCOT00000024742.1">
    <property type="protein sequence ID" value="ENSHCOP00000016567.1"/>
    <property type="gene ID" value="ENSHCOG00000020322.1"/>
</dbReference>
<dbReference type="GO" id="GO:0005886">
    <property type="term" value="C:plasma membrane"/>
    <property type="evidence" value="ECO:0007669"/>
    <property type="project" value="TreeGrafter"/>
</dbReference>
<comment type="subcellular location">
    <subcellularLocation>
        <location evidence="1">Cell membrane</location>
        <topology evidence="1">Multi-pass membrane protein</topology>
    </subcellularLocation>
</comment>
<evidence type="ECO:0000256" key="7">
    <source>
        <dbReference type="ARBA" id="ARBA00023136"/>
    </source>
</evidence>
<evidence type="ECO:0000256" key="6">
    <source>
        <dbReference type="ARBA" id="ARBA00023040"/>
    </source>
</evidence>
<evidence type="ECO:0000256" key="11">
    <source>
        <dbReference type="ARBA" id="ARBA00023224"/>
    </source>
</evidence>
<organism evidence="15 16">
    <name type="scientific">Hippocampus comes</name>
    <name type="common">Tiger tail seahorse</name>
    <dbReference type="NCBI Taxonomy" id="109280"/>
    <lineage>
        <taxon>Eukaryota</taxon>
        <taxon>Metazoa</taxon>
        <taxon>Chordata</taxon>
        <taxon>Craniata</taxon>
        <taxon>Vertebrata</taxon>
        <taxon>Euteleostomi</taxon>
        <taxon>Actinopterygii</taxon>
        <taxon>Neopterygii</taxon>
        <taxon>Teleostei</taxon>
        <taxon>Neoteleostei</taxon>
        <taxon>Acanthomorphata</taxon>
        <taxon>Syngnathiaria</taxon>
        <taxon>Syngnathiformes</taxon>
        <taxon>Syngnathoidei</taxon>
        <taxon>Syngnathidae</taxon>
        <taxon>Hippocampus</taxon>
    </lineage>
</organism>
<dbReference type="Gene3D" id="2.60.220.50">
    <property type="match status" value="1"/>
</dbReference>
<dbReference type="InterPro" id="IPR058857">
    <property type="entry name" value="GAIN_ADGRG2/6"/>
</dbReference>
<dbReference type="STRING" id="109280.ENSHCOP00000016567"/>
<keyword evidence="10" id="KW-0325">Glycoprotein</keyword>